<dbReference type="EMBL" id="BMNI01000001">
    <property type="protein sequence ID" value="GGO84725.1"/>
    <property type="molecule type" value="Genomic_DNA"/>
</dbReference>
<dbReference type="SUPFAM" id="SSF55874">
    <property type="entry name" value="ATPase domain of HSP90 chaperone/DNA topoisomerase II/histidine kinase"/>
    <property type="match status" value="1"/>
</dbReference>
<dbReference type="Pfam" id="PF02518">
    <property type="entry name" value="HATPase_c"/>
    <property type="match status" value="1"/>
</dbReference>
<evidence type="ECO:0000256" key="11">
    <source>
        <dbReference type="ARBA" id="ARBA00022989"/>
    </source>
</evidence>
<dbReference type="InterPro" id="IPR047669">
    <property type="entry name" value="MtrAB_MtrB"/>
</dbReference>
<dbReference type="PROSITE" id="PS50109">
    <property type="entry name" value="HIS_KIN"/>
    <property type="match status" value="1"/>
</dbReference>
<dbReference type="PANTHER" id="PTHR43547:SF2">
    <property type="entry name" value="HYBRID SIGNAL TRANSDUCTION HISTIDINE KINASE C"/>
    <property type="match status" value="1"/>
</dbReference>
<comment type="caution">
    <text evidence="18">The sequence shown here is derived from an EMBL/GenBank/DDBJ whole genome shotgun (WGS) entry which is preliminary data.</text>
</comment>
<keyword evidence="7 15" id="KW-0812">Transmembrane</keyword>
<dbReference type="Proteomes" id="UP000655410">
    <property type="component" value="Unassembled WGS sequence"/>
</dbReference>
<keyword evidence="9 18" id="KW-0418">Kinase</keyword>
<dbReference type="GO" id="GO:0016301">
    <property type="term" value="F:kinase activity"/>
    <property type="evidence" value="ECO:0007669"/>
    <property type="project" value="UniProtKB-KW"/>
</dbReference>
<dbReference type="Gene3D" id="6.10.340.10">
    <property type="match status" value="1"/>
</dbReference>
<dbReference type="PROSITE" id="PS50885">
    <property type="entry name" value="HAMP"/>
    <property type="match status" value="1"/>
</dbReference>
<dbReference type="InterPro" id="IPR005467">
    <property type="entry name" value="His_kinase_dom"/>
</dbReference>
<keyword evidence="13 15" id="KW-0472">Membrane</keyword>
<evidence type="ECO:0000256" key="7">
    <source>
        <dbReference type="ARBA" id="ARBA00022692"/>
    </source>
</evidence>
<sequence length="527" mass="57409">MSAAVRRGPAIWRRSLQVRIVLSAILLGAIVISATGWFLTSQIRSGLVDDKVRASVAEAARETREVETRLAALPGTDYDTPEQVALLFEPLAELGQVRGFGVVLVGPVTADSATAPGVRSSPGLDIASVPAGLTRHFATSDRSSWAFTHVRITDPGTRDVDVAGVAVGHVVRLPADRGRYVIEYLFPMEQEEQTIDLVSQALLTTGALLLVLVGLLTWLVTHQVLSPIRLARRVAERLAAGQLEERLPVRGEDDLARLAQSFNQMAANLQRQIRQLEELSRVQRRFTSDVSHELRTPLTTVRMASEVLHDARGDFDPVTARAAELLQTEVDRFEGLLADLLEISRFDAGAAALDLEDVDLGELARRVVDMTRPLAEQRGVTVTVDIANWPVRAELDHRRVERILRNLITNAIDHADAATGVLVRVAGDDHSAAVTVRDYGVGLAVGESALVFNRFWRADPARTRTSGGTGLGLAIALEDTHLHGGWLQAWGQPRKGAQFRLTVPRRAGALLRHSPLPLVPRDAGDRA</sequence>
<dbReference type="InterPro" id="IPR003660">
    <property type="entry name" value="HAMP_dom"/>
</dbReference>
<dbReference type="InterPro" id="IPR036890">
    <property type="entry name" value="HATPase_C_sf"/>
</dbReference>
<reference evidence="19" key="1">
    <citation type="journal article" date="2019" name="Int. J. Syst. Evol. Microbiol.">
        <title>The Global Catalogue of Microorganisms (GCM) 10K type strain sequencing project: providing services to taxonomists for standard genome sequencing and annotation.</title>
        <authorList>
            <consortium name="The Broad Institute Genomics Platform"/>
            <consortium name="The Broad Institute Genome Sequencing Center for Infectious Disease"/>
            <person name="Wu L."/>
            <person name="Ma J."/>
        </authorList>
    </citation>
    <scope>NUCLEOTIDE SEQUENCE [LARGE SCALE GENOMIC DNA]</scope>
    <source>
        <strain evidence="19">CGMCC 4.7371</strain>
    </source>
</reference>
<proteinExistence type="predicted"/>
<dbReference type="EC" id="2.7.13.3" evidence="3"/>
<feature type="domain" description="HAMP" evidence="17">
    <location>
        <begin position="222"/>
        <end position="274"/>
    </location>
</feature>
<dbReference type="CDD" id="cd00075">
    <property type="entry name" value="HATPase"/>
    <property type="match status" value="1"/>
</dbReference>
<dbReference type="SMART" id="SM00388">
    <property type="entry name" value="HisKA"/>
    <property type="match status" value="1"/>
</dbReference>
<dbReference type="CDD" id="cd06225">
    <property type="entry name" value="HAMP"/>
    <property type="match status" value="1"/>
</dbReference>
<keyword evidence="10" id="KW-0067">ATP-binding</keyword>
<evidence type="ECO:0000256" key="5">
    <source>
        <dbReference type="ARBA" id="ARBA00022553"/>
    </source>
</evidence>
<evidence type="ECO:0000256" key="15">
    <source>
        <dbReference type="SAM" id="Phobius"/>
    </source>
</evidence>
<comment type="subcellular location">
    <subcellularLocation>
        <location evidence="2">Cell membrane</location>
        <topology evidence="2">Multi-pass membrane protein</topology>
    </subcellularLocation>
</comment>
<keyword evidence="5" id="KW-0597">Phosphoprotein</keyword>
<feature type="domain" description="Histidine kinase" evidence="16">
    <location>
        <begin position="289"/>
        <end position="507"/>
    </location>
</feature>
<evidence type="ECO:0000256" key="4">
    <source>
        <dbReference type="ARBA" id="ARBA00022475"/>
    </source>
</evidence>
<dbReference type="Pfam" id="PF00672">
    <property type="entry name" value="HAMP"/>
    <property type="match status" value="1"/>
</dbReference>
<dbReference type="NCBIfam" id="NF040691">
    <property type="entry name" value="MtrAB_MtrB"/>
    <property type="match status" value="1"/>
</dbReference>
<dbReference type="CDD" id="cd00082">
    <property type="entry name" value="HisKA"/>
    <property type="match status" value="1"/>
</dbReference>
<dbReference type="SMART" id="SM00387">
    <property type="entry name" value="HATPase_c"/>
    <property type="match status" value="1"/>
</dbReference>
<evidence type="ECO:0000256" key="10">
    <source>
        <dbReference type="ARBA" id="ARBA00022840"/>
    </source>
</evidence>
<protein>
    <recommendedName>
        <fullName evidence="14">Sensor histidine kinase MtrB</fullName>
        <ecNumber evidence="3">2.7.13.3</ecNumber>
    </recommendedName>
</protein>
<evidence type="ECO:0000256" key="2">
    <source>
        <dbReference type="ARBA" id="ARBA00004651"/>
    </source>
</evidence>
<evidence type="ECO:0000259" key="17">
    <source>
        <dbReference type="PROSITE" id="PS50885"/>
    </source>
</evidence>
<evidence type="ECO:0000256" key="9">
    <source>
        <dbReference type="ARBA" id="ARBA00022777"/>
    </source>
</evidence>
<dbReference type="Gene3D" id="3.30.565.10">
    <property type="entry name" value="Histidine kinase-like ATPase, C-terminal domain"/>
    <property type="match status" value="1"/>
</dbReference>
<dbReference type="InterPro" id="IPR036097">
    <property type="entry name" value="HisK_dim/P_sf"/>
</dbReference>
<dbReference type="SMART" id="SM00304">
    <property type="entry name" value="HAMP"/>
    <property type="match status" value="1"/>
</dbReference>
<dbReference type="SUPFAM" id="SSF158472">
    <property type="entry name" value="HAMP domain-like"/>
    <property type="match status" value="1"/>
</dbReference>
<dbReference type="Gene3D" id="1.10.287.130">
    <property type="match status" value="1"/>
</dbReference>
<dbReference type="SUPFAM" id="SSF47384">
    <property type="entry name" value="Homodimeric domain of signal transducing histidine kinase"/>
    <property type="match status" value="1"/>
</dbReference>
<dbReference type="InterPro" id="IPR003661">
    <property type="entry name" value="HisK_dim/P_dom"/>
</dbReference>
<evidence type="ECO:0000256" key="3">
    <source>
        <dbReference type="ARBA" id="ARBA00012438"/>
    </source>
</evidence>
<evidence type="ECO:0000313" key="18">
    <source>
        <dbReference type="EMBL" id="GGO84725.1"/>
    </source>
</evidence>
<keyword evidence="11 15" id="KW-1133">Transmembrane helix</keyword>
<comment type="catalytic activity">
    <reaction evidence="1">
        <text>ATP + protein L-histidine = ADP + protein N-phospho-L-histidine.</text>
        <dbReference type="EC" id="2.7.13.3"/>
    </reaction>
</comment>
<evidence type="ECO:0000313" key="19">
    <source>
        <dbReference type="Proteomes" id="UP000655410"/>
    </source>
</evidence>
<keyword evidence="4" id="KW-1003">Cell membrane</keyword>
<accession>A0ABQ2N7M8</accession>
<evidence type="ECO:0000259" key="16">
    <source>
        <dbReference type="PROSITE" id="PS50109"/>
    </source>
</evidence>
<evidence type="ECO:0000256" key="12">
    <source>
        <dbReference type="ARBA" id="ARBA00023012"/>
    </source>
</evidence>
<evidence type="ECO:0000256" key="6">
    <source>
        <dbReference type="ARBA" id="ARBA00022679"/>
    </source>
</evidence>
<keyword evidence="8" id="KW-0547">Nucleotide-binding</keyword>
<evidence type="ECO:0000256" key="1">
    <source>
        <dbReference type="ARBA" id="ARBA00000085"/>
    </source>
</evidence>
<dbReference type="PANTHER" id="PTHR43547">
    <property type="entry name" value="TWO-COMPONENT HISTIDINE KINASE"/>
    <property type="match status" value="1"/>
</dbReference>
<organism evidence="18 19">
    <name type="scientific">Nocardioides phosphati</name>
    <dbReference type="NCBI Taxonomy" id="1867775"/>
    <lineage>
        <taxon>Bacteria</taxon>
        <taxon>Bacillati</taxon>
        <taxon>Actinomycetota</taxon>
        <taxon>Actinomycetes</taxon>
        <taxon>Propionibacteriales</taxon>
        <taxon>Nocardioidaceae</taxon>
        <taxon>Nocardioides</taxon>
    </lineage>
</organism>
<dbReference type="InterPro" id="IPR003594">
    <property type="entry name" value="HATPase_dom"/>
</dbReference>
<evidence type="ECO:0000256" key="8">
    <source>
        <dbReference type="ARBA" id="ARBA00022741"/>
    </source>
</evidence>
<feature type="transmembrane region" description="Helical" evidence="15">
    <location>
        <begin position="20"/>
        <end position="39"/>
    </location>
</feature>
<keyword evidence="12" id="KW-0902">Two-component regulatory system</keyword>
<keyword evidence="19" id="KW-1185">Reference proteome</keyword>
<dbReference type="Pfam" id="PF00512">
    <property type="entry name" value="HisKA"/>
    <property type="match status" value="1"/>
</dbReference>
<keyword evidence="6" id="KW-0808">Transferase</keyword>
<evidence type="ECO:0000256" key="13">
    <source>
        <dbReference type="ARBA" id="ARBA00023136"/>
    </source>
</evidence>
<evidence type="ECO:0000256" key="14">
    <source>
        <dbReference type="ARBA" id="ARBA00035305"/>
    </source>
</evidence>
<dbReference type="InterPro" id="IPR004358">
    <property type="entry name" value="Sig_transdc_His_kin-like_C"/>
</dbReference>
<name>A0ABQ2N7M8_9ACTN</name>
<gene>
    <name evidence="18" type="ORF">GCM10011584_02990</name>
</gene>
<dbReference type="PRINTS" id="PR00344">
    <property type="entry name" value="BCTRLSENSOR"/>
</dbReference>